<dbReference type="SMART" id="SM00671">
    <property type="entry name" value="SEL1"/>
    <property type="match status" value="4"/>
</dbReference>
<dbReference type="Proteomes" id="UP000000231">
    <property type="component" value="Chromosome"/>
</dbReference>
<dbReference type="InterPro" id="IPR019734">
    <property type="entry name" value="TPR_rpt"/>
</dbReference>
<dbReference type="Pfam" id="PF13469">
    <property type="entry name" value="Sulfotransfer_3"/>
    <property type="match status" value="2"/>
</dbReference>
<dbReference type="InterPro" id="IPR011990">
    <property type="entry name" value="TPR-like_helical_dom_sf"/>
</dbReference>
<feature type="compositionally biased region" description="Basic and acidic residues" evidence="4">
    <location>
        <begin position="1"/>
        <end position="13"/>
    </location>
</feature>
<dbReference type="SUPFAM" id="SSF52540">
    <property type="entry name" value="P-loop containing nucleoside triphosphate hydrolases"/>
    <property type="match status" value="2"/>
</dbReference>
<dbReference type="InterPro" id="IPR006597">
    <property type="entry name" value="Sel1-like"/>
</dbReference>
<protein>
    <submittedName>
        <fullName evidence="5">Sulfotransferase</fullName>
    </submittedName>
</protein>
<evidence type="ECO:0000256" key="4">
    <source>
        <dbReference type="SAM" id="MobiDB-lite"/>
    </source>
</evidence>
<feature type="repeat" description="TPR" evidence="3">
    <location>
        <begin position="1207"/>
        <end position="1240"/>
    </location>
</feature>
<feature type="repeat" description="TPR" evidence="3">
    <location>
        <begin position="1241"/>
        <end position="1274"/>
    </location>
</feature>
<feature type="repeat" description="TPR" evidence="3">
    <location>
        <begin position="180"/>
        <end position="213"/>
    </location>
</feature>
<dbReference type="GO" id="GO:0006493">
    <property type="term" value="P:protein O-linked glycosylation"/>
    <property type="evidence" value="ECO:0007669"/>
    <property type="project" value="InterPro"/>
</dbReference>
<dbReference type="Pfam" id="PF00515">
    <property type="entry name" value="TPR_1"/>
    <property type="match status" value="2"/>
</dbReference>
<feature type="region of interest" description="Disordered" evidence="4">
    <location>
        <begin position="1"/>
        <end position="31"/>
    </location>
</feature>
<dbReference type="KEGG" id="pnu:Pnuc_1096"/>
<dbReference type="GO" id="GO:0097363">
    <property type="term" value="F:protein O-acetylglucosaminyltransferase activity"/>
    <property type="evidence" value="ECO:0007669"/>
    <property type="project" value="TreeGrafter"/>
</dbReference>
<evidence type="ECO:0000256" key="2">
    <source>
        <dbReference type="ARBA" id="ARBA00022803"/>
    </source>
</evidence>
<sequence>MATKDKPKRETTRKSISTKGPAHLPKGNYSVIPDPSKKVVKNEYAAEMQAAAQLEVAGRLQEAESIYQQIVNLKPDFAPAWHSLGMLAYSVGKHELALQLVSKAVDLDKKSFLFQRNFGEMSRRFGRLSESIAAGEATVKLAPLDVDAHFNLGLAYTDAKDYTKAVAAYKKALKLNPKHGLSWNNLGSALEQSGNKDEALEAYIKAAELNPQHSEAQNNLGAIYSEQGLLEKARTGFEAAIDAKKDFVEAHYNLSQIKTYTLDDPHLSILENANQIQHQFNDHVRIRYNFALGKALDDIGQYDRAFAAYALGNQLQHALLPVDEIRADQLIEEIFRTFNSSFFEERKGWSKNSSSPIFIVGMPRSGTTLLEQILASHPSVYGAGELSDFNDLVTELVTENGKDSFANRVVHLDKKSLQKIGDEYVKRVWKLSPDSTYITDKMPANFFYIGLIHLIFPNAKIINAMRDPMDSCFSCYSRLFNDSMDFAYDLGALGRYFVRYMRLMQHWESVLPPGTILNLAYEDLIADTEGQAKRITEYIGLPWDAECLKFYENDRLVKTASIAQVRKPIYKTSLARWKHFARHLLPLYEIVKDYRSAKAPEFPKEALAQIVSTKQALAVDQFIQRCLQLQNQNNHSEALALLEDAVRRGEQSPQIWHLLGISLYRLNRFQDSQSSYERALQLEPNFPAALNSYGFLLQDMGYVQEAKNAFEKAVQIAPEFSMARLNLGMAQLKLGDWEAGWDNYESRWTGSAETVNANFKKPECPLPQWDGQAGTENQNLLIITEQGFGDIFQFARFLKLATQKFTKVGFISSSPSLRILEWSFGDKVVLLNRMPADYSTWHWYIPLMSLPRALKTRLDNLPVDVPYLGVSQAAKNHWRDRLEHDAPGRFRVGIAWAGRKTHQYDGRRSIQLQKLLPVLQGENITWVSLQKWAPEEGRPQLPDSIDWIDWTEELTDFADTAALISNLDLIISVDSSMVHLAGALGKPVWMLNRFDSEWRWLIKRSDSPWYPNLRIFNQPQFGNWDPVLMELKQSLQQLNVPQVPAKKRIANTQNAALVKTSNAPMQSPLTIDQAMQVAGQLQGAGRIHEAEQVLRQVLAINPKHAHALHLLGVVSHQQGRGPLACQLIKDAIAIEPKVALFHCNLTEMSRQMGRHQDAIYHGEQAIQLDPSMAMGYSNLGIAFYDNKEFVKAKSCHERALALAPNMLQSLNNMGSIARAEKDKNSAIEWYQRVISIAPDYLESLSNLGAVLVELDRADEAIPILQKALSLNESYPEALCNLGLARLKRDEIDIAGRLLERCLQLRPGYPEGLTGLARIFNEQDRLPEAEQLLLTALKNAPDKVDARCQLAAIYTELGKASAAEALYQEALVIEPDSADAFTGLGNLSLEAGNIELAEEYLNNAIQLQPDNLDARFHLTQIKKVEAGSANLIALENALTGNQRLTNDRRISLHYALGKAYDDLHEYDRAFENFSIGAKLKRAKLHYSAAEEGAYIDQIIATFTPEYFKAHQGGGSTSPLPIFVLGMPRSGTTLTEQILASHPEVFGAGEISDLIESIETADRSNSANLYPNSLRDLGGDKLTQWGKNYIARLNAYAPNALHITDKMPSNYMLLGLIPLMLPNAKIIHVKRNPIDTCLSCFTRLFNRHQSATYDLHELAEHYKNYMRLMNHWRKVLPEGSFLEVQYEDIVADIEAEARRLVEYCQLEWDDSCLEFYNNKRQVRTASVAQVRKPIYKQSVERWRNYEKHLTPLLDALGKEPGNIPVK</sequence>
<evidence type="ECO:0000256" key="3">
    <source>
        <dbReference type="PROSITE-ProRule" id="PRU00339"/>
    </source>
</evidence>
<dbReference type="InterPro" id="IPR037919">
    <property type="entry name" value="OGT"/>
</dbReference>
<evidence type="ECO:0000313" key="6">
    <source>
        <dbReference type="Proteomes" id="UP000000231"/>
    </source>
</evidence>
<feature type="repeat" description="TPR" evidence="3">
    <location>
        <begin position="1275"/>
        <end position="1308"/>
    </location>
</feature>
<dbReference type="GeneID" id="31482496"/>
<accession>A4SXU8</accession>
<dbReference type="Pfam" id="PF14559">
    <property type="entry name" value="TPR_19"/>
    <property type="match status" value="2"/>
</dbReference>
<dbReference type="HOGENOM" id="CLU_239000_0_0_4"/>
<dbReference type="PANTHER" id="PTHR44366">
    <property type="entry name" value="UDP-N-ACETYLGLUCOSAMINE--PEPTIDE N-ACETYLGLUCOSAMINYLTRANSFERASE 110 KDA SUBUNIT"/>
    <property type="match status" value="1"/>
</dbReference>
<dbReference type="Gene3D" id="3.40.50.300">
    <property type="entry name" value="P-loop containing nucleotide triphosphate hydrolases"/>
    <property type="match status" value="2"/>
</dbReference>
<dbReference type="InterPro" id="IPR002201">
    <property type="entry name" value="Glyco_trans_9"/>
</dbReference>
<keyword evidence="2 3" id="KW-0802">TPR repeat</keyword>
<gene>
    <name evidence="5" type="ordered locus">Pnuc_1096</name>
</gene>
<dbReference type="SUPFAM" id="SSF53756">
    <property type="entry name" value="UDP-Glycosyltransferase/glycogen phosphorylase"/>
    <property type="match status" value="1"/>
</dbReference>
<proteinExistence type="predicted"/>
<keyword evidence="1" id="KW-0677">Repeat</keyword>
<dbReference type="Pfam" id="PF13424">
    <property type="entry name" value="TPR_12"/>
    <property type="match status" value="1"/>
</dbReference>
<dbReference type="eggNOG" id="COG0457">
    <property type="taxonomic scope" value="Bacteria"/>
</dbReference>
<feature type="repeat" description="TPR" evidence="3">
    <location>
        <begin position="214"/>
        <end position="247"/>
    </location>
</feature>
<dbReference type="SMART" id="SM00386">
    <property type="entry name" value="HAT"/>
    <property type="match status" value="5"/>
</dbReference>
<dbReference type="InterPro" id="IPR027417">
    <property type="entry name" value="P-loop_NTPase"/>
</dbReference>
<feature type="repeat" description="TPR" evidence="3">
    <location>
        <begin position="1173"/>
        <end position="1206"/>
    </location>
</feature>
<feature type="repeat" description="TPR" evidence="3">
    <location>
        <begin position="687"/>
        <end position="720"/>
    </location>
</feature>
<dbReference type="RefSeq" id="WP_011902937.1">
    <property type="nucleotide sequence ID" value="NC_009379.1"/>
</dbReference>
<dbReference type="Gene3D" id="1.25.40.10">
    <property type="entry name" value="Tetratricopeptide repeat domain"/>
    <property type="match status" value="5"/>
</dbReference>
<feature type="repeat" description="TPR" evidence="3">
    <location>
        <begin position="653"/>
        <end position="686"/>
    </location>
</feature>
<dbReference type="Pfam" id="PF13181">
    <property type="entry name" value="TPR_8"/>
    <property type="match status" value="1"/>
</dbReference>
<dbReference type="Pfam" id="PF13432">
    <property type="entry name" value="TPR_16"/>
    <property type="match status" value="1"/>
</dbReference>
<dbReference type="Gene3D" id="3.40.50.2000">
    <property type="entry name" value="Glycogen Phosphorylase B"/>
    <property type="match status" value="1"/>
</dbReference>
<dbReference type="InterPro" id="IPR013105">
    <property type="entry name" value="TPR_2"/>
</dbReference>
<dbReference type="PROSITE" id="PS50293">
    <property type="entry name" value="TPR_REGION"/>
    <property type="match status" value="3"/>
</dbReference>
<reference evidence="5 6" key="1">
    <citation type="journal article" date="2012" name="Stand. Genomic Sci.">
        <title>Complete genome sequence of Polynucleobacter necessarius subsp. asymbioticus type strain (QLW-P1DMWA-1(T)).</title>
        <authorList>
            <person name="Meincke L."/>
            <person name="Copeland A."/>
            <person name="Lapidus A."/>
            <person name="Lucas S."/>
            <person name="Berry K.W."/>
            <person name="Del Rio T.G."/>
            <person name="Hammon N."/>
            <person name="Dalin E."/>
            <person name="Tice H."/>
            <person name="Pitluck S."/>
            <person name="Richardson P."/>
            <person name="Bruce D."/>
            <person name="Goodwin L."/>
            <person name="Han C."/>
            <person name="Tapia R."/>
            <person name="Detter J.C."/>
            <person name="Schmutz J."/>
            <person name="Brettin T."/>
            <person name="Larimer F."/>
            <person name="Land M."/>
            <person name="Hauser L."/>
            <person name="Kyrpides N.C."/>
            <person name="Ivanova N."/>
            <person name="Goker M."/>
            <person name="Woyke T."/>
            <person name="Wu Q.L."/>
            <person name="Pockl M."/>
            <person name="Hahn M.W."/>
            <person name="Klenk H.P."/>
        </authorList>
    </citation>
    <scope>NUCLEOTIDE SEQUENCE [LARGE SCALE GENOMIC DNA]</scope>
    <source>
        <strain evidence="6">DSM 18221 / CIP 109841 / QLW-P1DMWA-1</strain>
    </source>
</reference>
<dbReference type="GO" id="GO:0006396">
    <property type="term" value="P:RNA processing"/>
    <property type="evidence" value="ECO:0007669"/>
    <property type="project" value="InterPro"/>
</dbReference>
<evidence type="ECO:0000313" key="5">
    <source>
        <dbReference type="EMBL" id="ABP34312.1"/>
    </source>
</evidence>
<feature type="repeat" description="TPR" evidence="3">
    <location>
        <begin position="1377"/>
        <end position="1410"/>
    </location>
</feature>
<feature type="repeat" description="TPR" evidence="3">
    <location>
        <begin position="78"/>
        <end position="111"/>
    </location>
</feature>
<organism evidence="5 6">
    <name type="scientific">Polynucleobacter asymbioticus (strain DSM 18221 / CIP 109841 / QLW-P1DMWA-1)</name>
    <name type="common">Polynucleobacter necessarius subsp. asymbioticus</name>
    <dbReference type="NCBI Taxonomy" id="312153"/>
    <lineage>
        <taxon>Bacteria</taxon>
        <taxon>Pseudomonadati</taxon>
        <taxon>Pseudomonadota</taxon>
        <taxon>Betaproteobacteria</taxon>
        <taxon>Burkholderiales</taxon>
        <taxon>Burkholderiaceae</taxon>
        <taxon>Polynucleobacter</taxon>
    </lineage>
</organism>
<evidence type="ECO:0000256" key="1">
    <source>
        <dbReference type="ARBA" id="ARBA00022737"/>
    </source>
</evidence>
<keyword evidence="5" id="KW-0808">Transferase</keyword>
<feature type="repeat" description="TPR" evidence="3">
    <location>
        <begin position="146"/>
        <end position="179"/>
    </location>
</feature>
<dbReference type="Pfam" id="PF01075">
    <property type="entry name" value="Glyco_transf_9"/>
    <property type="match status" value="1"/>
</dbReference>
<dbReference type="eggNOG" id="COG3118">
    <property type="taxonomic scope" value="Bacteria"/>
</dbReference>
<feature type="repeat" description="TPR" evidence="3">
    <location>
        <begin position="1343"/>
        <end position="1376"/>
    </location>
</feature>
<dbReference type="SUPFAM" id="SSF48452">
    <property type="entry name" value="TPR-like"/>
    <property type="match status" value="4"/>
</dbReference>
<dbReference type="eggNOG" id="COG0859">
    <property type="taxonomic scope" value="Bacteria"/>
</dbReference>
<dbReference type="EMBL" id="CP000655">
    <property type="protein sequence ID" value="ABP34312.1"/>
    <property type="molecule type" value="Genomic_DNA"/>
</dbReference>
<dbReference type="Pfam" id="PF07719">
    <property type="entry name" value="TPR_2"/>
    <property type="match status" value="1"/>
</dbReference>
<dbReference type="SMART" id="SM00028">
    <property type="entry name" value="TPR"/>
    <property type="match status" value="19"/>
</dbReference>
<dbReference type="InterPro" id="IPR003107">
    <property type="entry name" value="HAT"/>
</dbReference>
<dbReference type="PANTHER" id="PTHR44366:SF1">
    <property type="entry name" value="UDP-N-ACETYLGLUCOSAMINE--PEPTIDE N-ACETYLGLUCOSAMINYLTRANSFERASE 110 KDA SUBUNIT"/>
    <property type="match status" value="1"/>
</dbReference>
<name>A4SXU8_POLAQ</name>
<keyword evidence="6" id="KW-1185">Reference proteome</keyword>
<dbReference type="PROSITE" id="PS50005">
    <property type="entry name" value="TPR"/>
    <property type="match status" value="12"/>
</dbReference>